<dbReference type="SUPFAM" id="SSF55394">
    <property type="entry name" value="Bactericidal permeability-increasing protein, BPI"/>
    <property type="match status" value="1"/>
</dbReference>
<dbReference type="InterPro" id="IPR017943">
    <property type="entry name" value="Bactericidal_perm-incr_a/b_dom"/>
</dbReference>
<reference evidence="2" key="1">
    <citation type="journal article" date="2013" name="Nat. Genet.">
        <title>The duck genome and transcriptome provide insight into an avian influenza virus reservoir species.</title>
        <authorList>
            <person name="Huang Y."/>
            <person name="Li Y."/>
            <person name="Burt D.W."/>
            <person name="Chen H."/>
            <person name="Zhang Y."/>
            <person name="Qian W."/>
            <person name="Kim H."/>
            <person name="Gan S."/>
            <person name="Zhao Y."/>
            <person name="Li J."/>
            <person name="Yi K."/>
            <person name="Feng H."/>
            <person name="Zhu P."/>
            <person name="Li B."/>
            <person name="Liu Q."/>
            <person name="Fairley S."/>
            <person name="Magor K.E."/>
            <person name="Du Z."/>
            <person name="Hu X."/>
            <person name="Goodman L."/>
            <person name="Tafer H."/>
            <person name="Vignal A."/>
            <person name="Lee T."/>
            <person name="Kim K.W."/>
            <person name="Sheng Z."/>
            <person name="An Y."/>
            <person name="Searle S."/>
            <person name="Herrero J."/>
            <person name="Groenen M.A."/>
            <person name="Crooijmans R.P."/>
            <person name="Faraut T."/>
            <person name="Cai Q."/>
            <person name="Webster R.G."/>
            <person name="Aldridge J.R."/>
            <person name="Warren W.C."/>
            <person name="Bartschat S."/>
            <person name="Kehr S."/>
            <person name="Marz M."/>
            <person name="Stadler P.F."/>
            <person name="Smith J."/>
            <person name="Kraus R.H."/>
            <person name="Zhao Y."/>
            <person name="Ren L."/>
            <person name="Fei J."/>
            <person name="Morisson M."/>
            <person name="Kaiser P."/>
            <person name="Griffin D.K."/>
            <person name="Rao M."/>
            <person name="Pitel F."/>
            <person name="Wang J."/>
            <person name="Li N."/>
        </authorList>
    </citation>
    <scope>NUCLEOTIDE SEQUENCE [LARGE SCALE GENOMIC DNA]</scope>
</reference>
<proteinExistence type="predicted"/>
<dbReference type="GO" id="GO:0008289">
    <property type="term" value="F:lipid binding"/>
    <property type="evidence" value="ECO:0007669"/>
    <property type="project" value="InterPro"/>
</dbReference>
<feature type="non-terminal residue" evidence="1">
    <location>
        <position position="1"/>
    </location>
</feature>
<sequence length="50" mass="5859">YFRLNLRDFQLPHSQISLVPNEGLQVSISNAFAELDGNWRVKLRFLWVLG</sequence>
<keyword evidence="2" id="KW-1185">Reference proteome</keyword>
<evidence type="ECO:0000313" key="2">
    <source>
        <dbReference type="Proteomes" id="UP000296049"/>
    </source>
</evidence>
<protein>
    <submittedName>
        <fullName evidence="1">Bactericidal permeability-increasing protein</fullName>
    </submittedName>
</protein>
<organism evidence="1 2">
    <name type="scientific">Anas platyrhynchos</name>
    <name type="common">Mallard</name>
    <name type="synonym">Anas boschas</name>
    <dbReference type="NCBI Taxonomy" id="8839"/>
    <lineage>
        <taxon>Eukaryota</taxon>
        <taxon>Metazoa</taxon>
        <taxon>Chordata</taxon>
        <taxon>Craniata</taxon>
        <taxon>Vertebrata</taxon>
        <taxon>Euteleostomi</taxon>
        <taxon>Archelosauria</taxon>
        <taxon>Archosauria</taxon>
        <taxon>Dinosauria</taxon>
        <taxon>Saurischia</taxon>
        <taxon>Theropoda</taxon>
        <taxon>Coelurosauria</taxon>
        <taxon>Aves</taxon>
        <taxon>Neognathae</taxon>
        <taxon>Galloanserae</taxon>
        <taxon>Anseriformes</taxon>
        <taxon>Anatidae</taxon>
        <taxon>Anatinae</taxon>
        <taxon>Anas</taxon>
    </lineage>
</organism>
<gene>
    <name evidence="1" type="ORF">Anapl_14951</name>
</gene>
<dbReference type="Gene3D" id="3.15.10.10">
    <property type="entry name" value="Bactericidal permeability-increasing protein, domain 1"/>
    <property type="match status" value="1"/>
</dbReference>
<feature type="non-terminal residue" evidence="1">
    <location>
        <position position="50"/>
    </location>
</feature>
<accession>R0JLF2</accession>
<dbReference type="Proteomes" id="UP000296049">
    <property type="component" value="Unassembled WGS sequence"/>
</dbReference>
<dbReference type="AlphaFoldDB" id="R0JLF2"/>
<dbReference type="EMBL" id="KB743541">
    <property type="protein sequence ID" value="EOA98170.1"/>
    <property type="molecule type" value="Genomic_DNA"/>
</dbReference>
<evidence type="ECO:0000313" key="1">
    <source>
        <dbReference type="EMBL" id="EOA98170.1"/>
    </source>
</evidence>
<name>R0JLF2_ANAPL</name>